<dbReference type="GO" id="GO:0016787">
    <property type="term" value="F:hydrolase activity"/>
    <property type="evidence" value="ECO:0007669"/>
    <property type="project" value="UniProtKB-KW"/>
</dbReference>
<keyword evidence="1" id="KW-0378">Hydrolase</keyword>
<dbReference type="EMBL" id="CAJPDS010000002">
    <property type="protein sequence ID" value="CAF9904231.1"/>
    <property type="molecule type" value="Genomic_DNA"/>
</dbReference>
<accession>A0A8H3ECB2</accession>
<name>A0A8H3ECB2_9LECA</name>
<comment type="caution">
    <text evidence="3">The sequence shown here is derived from an EMBL/GenBank/DDBJ whole genome shotgun (WGS) entry which is preliminary data.</text>
</comment>
<evidence type="ECO:0000259" key="2">
    <source>
        <dbReference type="Pfam" id="PF07859"/>
    </source>
</evidence>
<dbReference type="Proteomes" id="UP000664521">
    <property type="component" value="Unassembled WGS sequence"/>
</dbReference>
<protein>
    <recommendedName>
        <fullName evidence="2">Alpha/beta hydrolase fold-3 domain-containing protein</fullName>
    </recommendedName>
</protein>
<dbReference type="AlphaFoldDB" id="A0A8H3ECB2"/>
<proteinExistence type="predicted"/>
<keyword evidence="4" id="KW-1185">Reference proteome</keyword>
<evidence type="ECO:0000256" key="1">
    <source>
        <dbReference type="ARBA" id="ARBA00022801"/>
    </source>
</evidence>
<dbReference type="PANTHER" id="PTHR48081:SF8">
    <property type="entry name" value="ALPHA_BETA HYDROLASE FOLD-3 DOMAIN-CONTAINING PROTEIN-RELATED"/>
    <property type="match status" value="1"/>
</dbReference>
<reference evidence="3" key="1">
    <citation type="submission" date="2021-03" db="EMBL/GenBank/DDBJ databases">
        <authorList>
            <person name="Tagirdzhanova G."/>
        </authorList>
    </citation>
    <scope>NUCLEOTIDE SEQUENCE</scope>
</reference>
<dbReference type="InterPro" id="IPR050300">
    <property type="entry name" value="GDXG_lipolytic_enzyme"/>
</dbReference>
<feature type="domain" description="Alpha/beta hydrolase fold-3" evidence="2">
    <location>
        <begin position="99"/>
        <end position="318"/>
    </location>
</feature>
<organism evidence="3 4">
    <name type="scientific">Heterodermia speciosa</name>
    <dbReference type="NCBI Taxonomy" id="116794"/>
    <lineage>
        <taxon>Eukaryota</taxon>
        <taxon>Fungi</taxon>
        <taxon>Dikarya</taxon>
        <taxon>Ascomycota</taxon>
        <taxon>Pezizomycotina</taxon>
        <taxon>Lecanoromycetes</taxon>
        <taxon>OSLEUM clade</taxon>
        <taxon>Lecanoromycetidae</taxon>
        <taxon>Caliciales</taxon>
        <taxon>Physciaceae</taxon>
        <taxon>Heterodermia</taxon>
    </lineage>
</organism>
<dbReference type="OrthoDB" id="408631at2759"/>
<dbReference type="PANTHER" id="PTHR48081">
    <property type="entry name" value="AB HYDROLASE SUPERFAMILY PROTEIN C4A8.06C"/>
    <property type="match status" value="1"/>
</dbReference>
<evidence type="ECO:0000313" key="4">
    <source>
        <dbReference type="Proteomes" id="UP000664521"/>
    </source>
</evidence>
<gene>
    <name evidence="3" type="ORF">HETSPECPRED_003452</name>
</gene>
<dbReference type="InterPro" id="IPR013094">
    <property type="entry name" value="AB_hydrolase_3"/>
</dbReference>
<evidence type="ECO:0000313" key="3">
    <source>
        <dbReference type="EMBL" id="CAF9904231.1"/>
    </source>
</evidence>
<dbReference type="Pfam" id="PF07859">
    <property type="entry name" value="Abhydrolase_3"/>
    <property type="match status" value="1"/>
</dbReference>
<sequence length="363" mass="40115">MSEDSDIGSRESIAQLAESSTEVSEILSKLDSNDLLDPTDYRSARQQGEAFERAVLESLGPAEPELIETESVIPMRDGYKHPLRITKPAHPPEGGSPLVICFHGGGFMAGTIYNVAPYARGIAKLFGAVVVAPTYRLAPEHAFPCGILDAWDAVKWIAAHASDFSSTPSKGFILSGGSAGANFVCVLAEVAKSEKLEPPLTGLWSCIPVLFTEDQESRDTIPQRYQEVWFSREQVEDTPILTNKSARLLLEYYKPDVTSALWSPFNAESPFKDLPPTFVQVCGRDIIRDDGLIYERMLRDSGTKTRLNVYQGLPHCFWAFFPGYKGSKEFMVDVALGFAWLLNKDVELADAEKAMIFPQLQVP</sequence>
<dbReference type="Gene3D" id="3.40.50.1820">
    <property type="entry name" value="alpha/beta hydrolase"/>
    <property type="match status" value="1"/>
</dbReference>
<dbReference type="InterPro" id="IPR029058">
    <property type="entry name" value="AB_hydrolase_fold"/>
</dbReference>
<dbReference type="SUPFAM" id="SSF53474">
    <property type="entry name" value="alpha/beta-Hydrolases"/>
    <property type="match status" value="1"/>
</dbReference>